<reference evidence="3 4" key="1">
    <citation type="submission" date="2018-09" db="EMBL/GenBank/DDBJ databases">
        <authorList>
            <person name="Wang F."/>
        </authorList>
    </citation>
    <scope>NUCLEOTIDE SEQUENCE [LARGE SCALE GENOMIC DNA]</scope>
    <source>
        <strain evidence="3 4">PLHSC7-2</strain>
    </source>
</reference>
<feature type="signal peptide" evidence="1">
    <location>
        <begin position="1"/>
        <end position="25"/>
    </location>
</feature>
<dbReference type="InterPro" id="IPR000914">
    <property type="entry name" value="SBP_5_dom"/>
</dbReference>
<dbReference type="Gene3D" id="3.40.190.10">
    <property type="entry name" value="Periplasmic binding protein-like II"/>
    <property type="match status" value="1"/>
</dbReference>
<dbReference type="EMBL" id="QZCH01000020">
    <property type="protein sequence ID" value="RJG42166.1"/>
    <property type="molecule type" value="Genomic_DNA"/>
</dbReference>
<feature type="domain" description="Solute-binding protein family 5" evidence="2">
    <location>
        <begin position="73"/>
        <end position="452"/>
    </location>
</feature>
<keyword evidence="1" id="KW-0732">Signal</keyword>
<dbReference type="Gene3D" id="3.10.105.10">
    <property type="entry name" value="Dipeptide-binding Protein, Domain 3"/>
    <property type="match status" value="1"/>
</dbReference>
<dbReference type="PANTHER" id="PTHR30290:SF28">
    <property type="entry name" value="ABC TRANSPORTER PERIPLASMIC-BINDING PROTEIN SAPA-RELATED"/>
    <property type="match status" value="1"/>
</dbReference>
<name>A0A418YCE3_9GAMM</name>
<dbReference type="OrthoDB" id="9801912at2"/>
<dbReference type="GO" id="GO:0015833">
    <property type="term" value="P:peptide transport"/>
    <property type="evidence" value="ECO:0007669"/>
    <property type="project" value="TreeGrafter"/>
</dbReference>
<dbReference type="PANTHER" id="PTHR30290">
    <property type="entry name" value="PERIPLASMIC BINDING COMPONENT OF ABC TRANSPORTER"/>
    <property type="match status" value="1"/>
</dbReference>
<accession>A0A418YCE3</accession>
<dbReference type="InterPro" id="IPR039424">
    <property type="entry name" value="SBP_5"/>
</dbReference>
<gene>
    <name evidence="3" type="ORF">D1Z90_14580</name>
</gene>
<dbReference type="Proteomes" id="UP000283255">
    <property type="component" value="Unassembled WGS sequence"/>
</dbReference>
<evidence type="ECO:0000313" key="4">
    <source>
        <dbReference type="Proteomes" id="UP000283255"/>
    </source>
</evidence>
<dbReference type="GO" id="GO:1904680">
    <property type="term" value="F:peptide transmembrane transporter activity"/>
    <property type="evidence" value="ECO:0007669"/>
    <property type="project" value="TreeGrafter"/>
</dbReference>
<organism evidence="3 4">
    <name type="scientific">Motilimonas pumila</name>
    <dbReference type="NCBI Taxonomy" id="2303987"/>
    <lineage>
        <taxon>Bacteria</taxon>
        <taxon>Pseudomonadati</taxon>
        <taxon>Pseudomonadota</taxon>
        <taxon>Gammaproteobacteria</taxon>
        <taxon>Alteromonadales</taxon>
        <taxon>Alteromonadales genera incertae sedis</taxon>
        <taxon>Motilimonas</taxon>
    </lineage>
</organism>
<reference evidence="3 4" key="2">
    <citation type="submission" date="2019-01" db="EMBL/GenBank/DDBJ databases">
        <title>Motilimonas pumilus sp. nov., isolated from the gut of sea cucumber (Apostichopus japonicus).</title>
        <authorList>
            <person name="Wang F.-Q."/>
            <person name="Ren L.-H."/>
            <person name="Lin Y.-W."/>
            <person name="Sun G.-H."/>
            <person name="Du Z.-J."/>
            <person name="Zhao J.-X."/>
            <person name="Liu X.-J."/>
            <person name="Liu L.-J."/>
        </authorList>
    </citation>
    <scope>NUCLEOTIDE SEQUENCE [LARGE SCALE GENOMIC DNA]</scope>
    <source>
        <strain evidence="3 4">PLHSC7-2</strain>
    </source>
</reference>
<keyword evidence="4" id="KW-1185">Reference proteome</keyword>
<dbReference type="InterPro" id="IPR030678">
    <property type="entry name" value="Peptide/Ni-bd"/>
</dbReference>
<dbReference type="Pfam" id="PF00496">
    <property type="entry name" value="SBP_bac_5"/>
    <property type="match status" value="1"/>
</dbReference>
<evidence type="ECO:0000313" key="3">
    <source>
        <dbReference type="EMBL" id="RJG42166.1"/>
    </source>
</evidence>
<dbReference type="PROSITE" id="PS51257">
    <property type="entry name" value="PROKAR_LIPOPROTEIN"/>
    <property type="match status" value="1"/>
</dbReference>
<evidence type="ECO:0000259" key="2">
    <source>
        <dbReference type="Pfam" id="PF00496"/>
    </source>
</evidence>
<feature type="chain" id="PRO_5019346380" evidence="1">
    <location>
        <begin position="26"/>
        <end position="534"/>
    </location>
</feature>
<comment type="caution">
    <text evidence="3">The sequence shown here is derived from an EMBL/GenBank/DDBJ whole genome shotgun (WGS) entry which is preliminary data.</text>
</comment>
<evidence type="ECO:0000256" key="1">
    <source>
        <dbReference type="SAM" id="SignalP"/>
    </source>
</evidence>
<dbReference type="GO" id="GO:0043190">
    <property type="term" value="C:ATP-binding cassette (ABC) transporter complex"/>
    <property type="evidence" value="ECO:0007669"/>
    <property type="project" value="InterPro"/>
</dbReference>
<dbReference type="Gene3D" id="3.90.76.10">
    <property type="entry name" value="Dipeptide-binding Protein, Domain 1"/>
    <property type="match status" value="1"/>
</dbReference>
<sequence>MKSITRLFSVLLTLPFLMSCKQTNAVKDTGVVYCSRGNPSSFNPQLAQTESNLDISAQLYSTLVRIDPNTQMVIPGLAKSWRVSRDGLRYRFKLRQGIQFHATQYFTPSRSLNADDVLFSFNRILDPLHPYFLVSGGDYPFFNNTQFPSLIKAIRKLGPYEVEFELNHPDTSLLANLATEFAVVLSAQYGKQLIRTASPEQIDQLPIGTGPFKLNDFKPDHMIRFERHWGYWEGGAPMQQLVFDITAGPTQRLAKLITGECDAMAFPAASQVNMIANHEDLLLNAQTGSNVAVWAFNTQKAPFNRPEVRRALAAAVDRSTILRAVYYNTGVLANSILPPTSWAYNPNVDDYQYAPIKAKKLLQQADINLPLRLTIHVTSTGTAFNPNGFKTAEFIQADLRKIGVEAEIIVVERHQLASILAQGNYQTVITGWNAVTSDPDNFFRAQLSCQAIKNATNASQWCDPTTDGLIQRGIKQSRMVPRIRIYRELQKHVQQEMPLLPIAHSLKFQSYRKDIQGLTTTDTGGINFSGVYRN</sequence>
<dbReference type="GO" id="GO:0030288">
    <property type="term" value="C:outer membrane-bounded periplasmic space"/>
    <property type="evidence" value="ECO:0007669"/>
    <property type="project" value="UniProtKB-ARBA"/>
</dbReference>
<dbReference type="PIRSF" id="PIRSF002741">
    <property type="entry name" value="MppA"/>
    <property type="match status" value="1"/>
</dbReference>
<dbReference type="RefSeq" id="WP_119911518.1">
    <property type="nucleotide sequence ID" value="NZ_QZCH01000020.1"/>
</dbReference>
<proteinExistence type="predicted"/>
<protein>
    <submittedName>
        <fullName evidence="3">ABC transporter substrate-binding protein</fullName>
    </submittedName>
</protein>
<dbReference type="SUPFAM" id="SSF53850">
    <property type="entry name" value="Periplasmic binding protein-like II"/>
    <property type="match status" value="1"/>
</dbReference>
<dbReference type="CDD" id="cd08493">
    <property type="entry name" value="PBP2_DppA_like"/>
    <property type="match status" value="1"/>
</dbReference>
<dbReference type="AlphaFoldDB" id="A0A418YCE3"/>